<feature type="region of interest" description="Disordered" evidence="1">
    <location>
        <begin position="1"/>
        <end position="48"/>
    </location>
</feature>
<dbReference type="AlphaFoldDB" id="A0A9P3FEU4"/>
<dbReference type="OrthoDB" id="3649938at2759"/>
<protein>
    <submittedName>
        <fullName evidence="2">Uncharacterized protein</fullName>
    </submittedName>
</protein>
<feature type="compositionally biased region" description="Basic residues" evidence="1">
    <location>
        <begin position="32"/>
        <end position="46"/>
    </location>
</feature>
<dbReference type="Proteomes" id="UP000825890">
    <property type="component" value="Unassembled WGS sequence"/>
</dbReference>
<sequence>MARVKNYEREEAARKEAERKEVAHARAEKAASKAKTRKKTSRRKVGKDKEASFEACHKVLYCAELLEMILLNVYNPRDAFPIAPPAEVDSQEKQEFKQSDTDEQNSDTGEHDRNVLDNRSVDEKDDYDEDDACRSMKTLLLSQRVNRVFKDMIEGSTKLQQALWFTPLFDTETSSVDEHKGPRTITRGNPLFSKSGGNAPEILSFKNSSGGAYCTMSLQIGKFSFDIDTDSETSDTEEESWRLMLAAQSNRKVEYVTSVSGVGFKWGAVLLEYNVTKRVATLEEEAMDEEEVQYSDQIDAEHDELMDILDCW</sequence>
<reference evidence="2 3" key="1">
    <citation type="submission" date="2021-01" db="EMBL/GenBank/DDBJ databases">
        <title>Cercospora kikuchii MAFF 305040 whole genome shotgun sequence.</title>
        <authorList>
            <person name="Kashiwa T."/>
            <person name="Suzuki T."/>
        </authorList>
    </citation>
    <scope>NUCLEOTIDE SEQUENCE [LARGE SCALE GENOMIC DNA]</scope>
    <source>
        <strain evidence="2 3">MAFF 305040</strain>
    </source>
</reference>
<organism evidence="2 3">
    <name type="scientific">Cercospora kikuchii</name>
    <dbReference type="NCBI Taxonomy" id="84275"/>
    <lineage>
        <taxon>Eukaryota</taxon>
        <taxon>Fungi</taxon>
        <taxon>Dikarya</taxon>
        <taxon>Ascomycota</taxon>
        <taxon>Pezizomycotina</taxon>
        <taxon>Dothideomycetes</taxon>
        <taxon>Dothideomycetidae</taxon>
        <taxon>Mycosphaerellales</taxon>
        <taxon>Mycosphaerellaceae</taxon>
        <taxon>Cercospora</taxon>
    </lineage>
</organism>
<feature type="region of interest" description="Disordered" evidence="1">
    <location>
        <begin position="87"/>
        <end position="128"/>
    </location>
</feature>
<gene>
    <name evidence="2" type="ORF">CKM354_000466300</name>
</gene>
<evidence type="ECO:0000256" key="1">
    <source>
        <dbReference type="SAM" id="MobiDB-lite"/>
    </source>
</evidence>
<accession>A0A9P3FEU4</accession>
<dbReference type="EMBL" id="BOLY01000003">
    <property type="protein sequence ID" value="GIZ41357.1"/>
    <property type="molecule type" value="Genomic_DNA"/>
</dbReference>
<dbReference type="RefSeq" id="XP_044655844.1">
    <property type="nucleotide sequence ID" value="XM_044799909.1"/>
</dbReference>
<keyword evidence="3" id="KW-1185">Reference proteome</keyword>
<feature type="compositionally biased region" description="Basic and acidic residues" evidence="1">
    <location>
        <begin position="108"/>
        <end position="122"/>
    </location>
</feature>
<feature type="compositionally biased region" description="Basic and acidic residues" evidence="1">
    <location>
        <begin position="1"/>
        <end position="31"/>
    </location>
</feature>
<evidence type="ECO:0000313" key="2">
    <source>
        <dbReference type="EMBL" id="GIZ41357.1"/>
    </source>
</evidence>
<evidence type="ECO:0000313" key="3">
    <source>
        <dbReference type="Proteomes" id="UP000825890"/>
    </source>
</evidence>
<feature type="compositionally biased region" description="Basic and acidic residues" evidence="1">
    <location>
        <begin position="90"/>
        <end position="100"/>
    </location>
</feature>
<comment type="caution">
    <text evidence="2">The sequence shown here is derived from an EMBL/GenBank/DDBJ whole genome shotgun (WGS) entry which is preliminary data.</text>
</comment>
<name>A0A9P3FEU4_9PEZI</name>
<dbReference type="GeneID" id="68290238"/>
<proteinExistence type="predicted"/>